<keyword evidence="4 6" id="KW-1133">Transmembrane helix</keyword>
<evidence type="ECO:0000256" key="6">
    <source>
        <dbReference type="RuleBase" id="RU363053"/>
    </source>
</evidence>
<dbReference type="AlphaFoldDB" id="A0A176W1K4"/>
<sequence>MMATMTSLSTRCVYSELVRGLPRRWAVGSGGTQMSMCRGFRTQGLGQSNEFRHVGSEVKFVSNGQARRAGIARFVANAGVEKVGFGDGGGNIGGNAGGRGGGGDSGDDLRGNSGDGSSQGFGSMLWTWYNRMLENHPLIAKSLTSALLNAIADYFCQVFVEKLEKVDWKRFWSFVAIGLFLSGPGLHYWYGALPKIITVPGLGGVLLRIGLDQILFTPLGMLSFFVVLLTLENRQDQIQRKLEKDWWPTVVANWKVWIPFQIVNFSMVPPQLQVPAAGLLGMVWSVFISYKGHT</sequence>
<dbReference type="GO" id="GO:0016020">
    <property type="term" value="C:membrane"/>
    <property type="evidence" value="ECO:0007669"/>
    <property type="project" value="UniProtKB-SubCell"/>
</dbReference>
<dbReference type="PANTHER" id="PTHR11266:SF80">
    <property type="entry name" value="PEROXISOMAL MEMBRANE PROTEIN 2"/>
    <property type="match status" value="1"/>
</dbReference>
<comment type="subcellular location">
    <subcellularLocation>
        <location evidence="1">Membrane</location>
        <topology evidence="1">Multi-pass membrane protein</topology>
    </subcellularLocation>
</comment>
<name>A0A176W1K4_MARPO</name>
<protein>
    <submittedName>
        <fullName evidence="9">Uncharacterized protein</fullName>
    </submittedName>
</protein>
<keyword evidence="10" id="KW-1185">Reference proteome</keyword>
<dbReference type="Proteomes" id="UP001162541">
    <property type="component" value="Chromosome 1"/>
</dbReference>
<feature type="compositionally biased region" description="Gly residues" evidence="7">
    <location>
        <begin position="95"/>
        <end position="104"/>
    </location>
</feature>
<comment type="similarity">
    <text evidence="2 6">Belongs to the peroxisomal membrane protein PXMP2/4 family.</text>
</comment>
<evidence type="ECO:0000256" key="2">
    <source>
        <dbReference type="ARBA" id="ARBA00006824"/>
    </source>
</evidence>
<dbReference type="EMBL" id="LVLJ01002195">
    <property type="protein sequence ID" value="OAE26322.1"/>
    <property type="molecule type" value="Genomic_DNA"/>
</dbReference>
<dbReference type="GO" id="GO:0005737">
    <property type="term" value="C:cytoplasm"/>
    <property type="evidence" value="ECO:0007669"/>
    <property type="project" value="TreeGrafter"/>
</dbReference>
<dbReference type="Proteomes" id="UP000077202">
    <property type="component" value="Unassembled WGS sequence"/>
</dbReference>
<dbReference type="Pfam" id="PF04117">
    <property type="entry name" value="Mpv17_PMP22"/>
    <property type="match status" value="1"/>
</dbReference>
<evidence type="ECO:0000256" key="4">
    <source>
        <dbReference type="ARBA" id="ARBA00022989"/>
    </source>
</evidence>
<feature type="region of interest" description="Disordered" evidence="7">
    <location>
        <begin position="95"/>
        <end position="116"/>
    </location>
</feature>
<evidence type="ECO:0000313" key="9">
    <source>
        <dbReference type="EMBL" id="OAE26322.1"/>
    </source>
</evidence>
<evidence type="ECO:0000256" key="7">
    <source>
        <dbReference type="SAM" id="MobiDB-lite"/>
    </source>
</evidence>
<dbReference type="EMBL" id="AP019866">
    <property type="protein sequence ID" value="BBM99499.1"/>
    <property type="molecule type" value="Genomic_DNA"/>
</dbReference>
<evidence type="ECO:0000313" key="11">
    <source>
        <dbReference type="Proteomes" id="UP001162541"/>
    </source>
</evidence>
<evidence type="ECO:0000256" key="3">
    <source>
        <dbReference type="ARBA" id="ARBA00022692"/>
    </source>
</evidence>
<dbReference type="PANTHER" id="PTHR11266">
    <property type="entry name" value="PEROXISOMAL MEMBRANE PROTEIN 2, PXMP2 MPV17"/>
    <property type="match status" value="1"/>
</dbReference>
<gene>
    <name evidence="9" type="ORF">AXG93_3040s1400</name>
    <name evidence="8" type="ORF">Mp_1g21680</name>
</gene>
<evidence type="ECO:0000313" key="10">
    <source>
        <dbReference type="Proteomes" id="UP000077202"/>
    </source>
</evidence>
<feature type="transmembrane region" description="Helical" evidence="6">
    <location>
        <begin position="210"/>
        <end position="231"/>
    </location>
</feature>
<keyword evidence="3 6" id="KW-0812">Transmembrane</keyword>
<reference evidence="11" key="3">
    <citation type="journal article" date="2020" name="Curr. Biol.">
        <title>Chromatin organization in early land plants reveals an ancestral association between H3K27me3, transposons, and constitutive heterochromatin.</title>
        <authorList>
            <person name="Montgomery S.A."/>
            <person name="Tanizawa Y."/>
            <person name="Galik B."/>
            <person name="Wang N."/>
            <person name="Ito T."/>
            <person name="Mochizuki T."/>
            <person name="Akimcheva S."/>
            <person name="Bowman J.L."/>
            <person name="Cognat V."/>
            <person name="Marechal-Drouard L."/>
            <person name="Ekker H."/>
            <person name="Hong S.F."/>
            <person name="Kohchi T."/>
            <person name="Lin S.S."/>
            <person name="Liu L.D."/>
            <person name="Nakamura Y."/>
            <person name="Valeeva L.R."/>
            <person name="Shakirov E.V."/>
            <person name="Shippen D.E."/>
            <person name="Wei W.L."/>
            <person name="Yagura M."/>
            <person name="Yamaoka S."/>
            <person name="Yamato K.T."/>
            <person name="Liu C."/>
            <person name="Berger F."/>
        </authorList>
    </citation>
    <scope>NUCLEOTIDE SEQUENCE [LARGE SCALE GENOMIC DNA]</scope>
    <source>
        <strain evidence="11">Tak-1</strain>
    </source>
</reference>
<proteinExistence type="inferred from homology"/>
<keyword evidence="5 6" id="KW-0472">Membrane</keyword>
<reference evidence="8" key="2">
    <citation type="journal article" date="2019" name="Curr. Biol.">
        <title>Chromatin organization in early land plants reveals an ancestral association between H3K27me3, transposons, and constitutive heterochromatin.</title>
        <authorList>
            <person name="Montgomery S.A."/>
            <person name="Tanizawa Y."/>
            <person name="Galik B."/>
            <person name="Wang N."/>
            <person name="Ito T."/>
            <person name="Mochizuki T."/>
            <person name="Akimcheva S."/>
            <person name="Bowman J."/>
            <person name="Cognat V."/>
            <person name="Drouard L."/>
            <person name="Ekker H."/>
            <person name="Houng S."/>
            <person name="Kohchi T."/>
            <person name="Lin S."/>
            <person name="Liu L.D."/>
            <person name="Nakamura Y."/>
            <person name="Valeeva L.R."/>
            <person name="Shakirov E.V."/>
            <person name="Shippen D.E."/>
            <person name="Wei W."/>
            <person name="Yagura M."/>
            <person name="Yamaoka S."/>
            <person name="Yamato K.T."/>
            <person name="Liu C."/>
            <person name="Berger F."/>
        </authorList>
    </citation>
    <scope>NUCLEOTIDE SEQUENCE [LARGE SCALE GENOMIC DNA]</scope>
    <source>
        <strain evidence="8">Tak-1</strain>
    </source>
</reference>
<dbReference type="InterPro" id="IPR007248">
    <property type="entry name" value="Mpv17_PMP22"/>
</dbReference>
<organism evidence="9 10">
    <name type="scientific">Marchantia polymorpha subsp. ruderalis</name>
    <dbReference type="NCBI Taxonomy" id="1480154"/>
    <lineage>
        <taxon>Eukaryota</taxon>
        <taxon>Viridiplantae</taxon>
        <taxon>Streptophyta</taxon>
        <taxon>Embryophyta</taxon>
        <taxon>Marchantiophyta</taxon>
        <taxon>Marchantiopsida</taxon>
        <taxon>Marchantiidae</taxon>
        <taxon>Marchantiales</taxon>
        <taxon>Marchantiaceae</taxon>
        <taxon>Marchantia</taxon>
    </lineage>
</organism>
<evidence type="ECO:0000256" key="1">
    <source>
        <dbReference type="ARBA" id="ARBA00004141"/>
    </source>
</evidence>
<reference evidence="9 10" key="1">
    <citation type="submission" date="2016-03" db="EMBL/GenBank/DDBJ databases">
        <title>Mechanisms controlling the formation of the plant cell surface in tip-growing cells are functionally conserved among land plants.</title>
        <authorList>
            <person name="Honkanen S."/>
            <person name="Jones V.A."/>
            <person name="Morieri G."/>
            <person name="Champion C."/>
            <person name="Hetherington A.J."/>
            <person name="Kelly S."/>
            <person name="Saint-Marcoux D."/>
            <person name="Proust H."/>
            <person name="Prescott H."/>
            <person name="Dolan L."/>
        </authorList>
    </citation>
    <scope>NUCLEOTIDE SEQUENCE [LARGE SCALE GENOMIC DNA]</scope>
    <source>
        <strain evidence="10">cv. Tak-1 and cv. Tak-2</strain>
        <tissue evidence="9">Whole gametophyte</tissue>
    </source>
</reference>
<evidence type="ECO:0000256" key="5">
    <source>
        <dbReference type="ARBA" id="ARBA00023136"/>
    </source>
</evidence>
<feature type="transmembrane region" description="Helical" evidence="6">
    <location>
        <begin position="171"/>
        <end position="190"/>
    </location>
</feature>
<evidence type="ECO:0000313" key="8">
    <source>
        <dbReference type="EMBL" id="BBM99499.1"/>
    </source>
</evidence>
<accession>A0A176W1K4</accession>